<feature type="region of interest" description="Disordered" evidence="1">
    <location>
        <begin position="211"/>
        <end position="231"/>
    </location>
</feature>
<gene>
    <name evidence="3" type="ORF">MNBD_NITROSPINAE02-1441</name>
</gene>
<evidence type="ECO:0000259" key="2">
    <source>
        <dbReference type="Pfam" id="PF25800"/>
    </source>
</evidence>
<name>A0A3B1CVV6_9ZZZZ</name>
<protein>
    <recommendedName>
        <fullName evidence="2">FimV N-terminal domain-containing protein</fullName>
    </recommendedName>
</protein>
<feature type="region of interest" description="Disordered" evidence="1">
    <location>
        <begin position="168"/>
        <end position="187"/>
    </location>
</feature>
<organism evidence="3">
    <name type="scientific">hydrothermal vent metagenome</name>
    <dbReference type="NCBI Taxonomy" id="652676"/>
    <lineage>
        <taxon>unclassified sequences</taxon>
        <taxon>metagenomes</taxon>
        <taxon>ecological metagenomes</taxon>
    </lineage>
</organism>
<dbReference type="Pfam" id="PF25800">
    <property type="entry name" value="FimV_N"/>
    <property type="match status" value="1"/>
</dbReference>
<feature type="non-terminal residue" evidence="3">
    <location>
        <position position="402"/>
    </location>
</feature>
<dbReference type="AlphaFoldDB" id="A0A3B1CVV6"/>
<sequence length="402" mass="44754">MLKPSMRLAAGVRLTTALVILAAVIAPGLAHAFALGPIRVTGDLNRQFKAEIPALTDNQEGLKAWIGDEQDYRKVGIERPPFLASLSIEIHDHPTLPGRKIIYITSSRPIHQPSFNLLVKASIGRGVILKNYFLAVDFQKNLNLSLPSDTEGEKEEIARIARELKAIKPAKQQKKDKKRPNKKEKELAMLDQIRKEEREAVRHDKALRKMMRKEKTSPPVKTAKAPEPKKSAKIIAPRKPAPKPKPVIKVAPKVARVEPPIIKRSRRPVKKAEGALLPVSIVASENVYEAVKGDSVYKIAKRLGASWKNYDRVVVAIWKENRASFLKGNIHGLMAGADLDYGKVNETARSITDAEASDIINRQWPSWVKYRARYASKGRQTASVRSGAGKKVSRQRGMGLKN</sequence>
<feature type="compositionally biased region" description="Basic residues" evidence="1">
    <location>
        <begin position="171"/>
        <end position="182"/>
    </location>
</feature>
<dbReference type="EMBL" id="UOGE01000062">
    <property type="protein sequence ID" value="VAX20817.1"/>
    <property type="molecule type" value="Genomic_DNA"/>
</dbReference>
<feature type="domain" description="FimV N-terminal" evidence="2">
    <location>
        <begin position="34"/>
        <end position="137"/>
    </location>
</feature>
<dbReference type="InterPro" id="IPR057840">
    <property type="entry name" value="FimV_N"/>
</dbReference>
<feature type="region of interest" description="Disordered" evidence="1">
    <location>
        <begin position="381"/>
        <end position="402"/>
    </location>
</feature>
<evidence type="ECO:0000313" key="3">
    <source>
        <dbReference type="EMBL" id="VAX20817.1"/>
    </source>
</evidence>
<accession>A0A3B1CVV6</accession>
<reference evidence="3" key="1">
    <citation type="submission" date="2018-06" db="EMBL/GenBank/DDBJ databases">
        <authorList>
            <person name="Zhirakovskaya E."/>
        </authorList>
    </citation>
    <scope>NUCLEOTIDE SEQUENCE</scope>
</reference>
<evidence type="ECO:0000256" key="1">
    <source>
        <dbReference type="SAM" id="MobiDB-lite"/>
    </source>
</evidence>
<proteinExistence type="predicted"/>